<dbReference type="PANTHER" id="PTHR21063">
    <property type="entry name" value="LFA-3"/>
    <property type="match status" value="1"/>
</dbReference>
<dbReference type="Proteomes" id="UP000694701">
    <property type="component" value="Unplaced"/>
</dbReference>
<evidence type="ECO:0000259" key="2">
    <source>
        <dbReference type="SMART" id="SM00409"/>
    </source>
</evidence>
<sequence>MFLRGIRAALFIHRQSAKSYIILQGNSRALLLWLIFFKQKKKKKKKKKKQMHVFIFLLMLCLRVQGFFSIGSDTVLVKVGDSVTLHTSVKMNGEEMITWYSYEKVIAQITGDLSYICTDVQCNKGNERFRDRLKLDHQTGSLTITNIRTRDSGDYDVWISSNSSEKRFSVLAHGFPSEQDEMKKKIVKEEESVTLDPGVVKKTNDMMTWYFNDTLIAEISDDPNKTCTDVQCNEGTVRFRDRLEVNHQTGSLTIMNTRTTDSGLYELQITSRNNSVSISSIKSFIVIVTGVDVVKVAVSVKEGDSFTLHTDVETDQQEMILWYFNGIQIAEINGDQSKIFTDDWRTERFRDRLELDHQTGSLTINDPRYSDSGIYELLIFGIRVSIKIFSAAVHYVSAAERDEIMRTWVKEGESVTLDPGVVKKTNDVMTWYFDDILIAEINEDLNKTHTDDQSEDGDERFRDRLQLDNQTGSLTIMNTRIIDSGPYKLQIISRNNSVSISSIKSLSVTVIGFFGVDTDGVSLFVKEGDSFTLYTDVETDKQEIILWYFNGFQIAEINGDQSKIFTDDWRTKKFRDRLKLDHQTGSLTINDPRYSDSGIYHLRIFSNRRGSTSRKIFVVGIYGFFDGDDTDGLPAFVKKGDSVILHTGVNTNHQDRIIWYFYDNLIAEITGDLNYICTDVQCGDGNERFRDKLKLDNQTGSLTIMNINNTYDGVYKLQIISRNNRSEKNFIVAVYGVEEYYIMGLSDGSLTLDPGEVKKPNDLMTWYFNDTLIAEITGDQSKICTDDQCKERFRGRLQMDHQTGSLTITNIRIKDTGYYKLLRSSSDISIIKSFDVRVHGEYHLVMFSKYVLRSCRWLAERNHKSTVYSRVHVQFFVRGK</sequence>
<feature type="domain" description="Immunoglobulin" evidence="2">
    <location>
        <begin position="295"/>
        <end position="397"/>
    </location>
</feature>
<name>A0A8C2HC12_CYPCA</name>
<dbReference type="PANTHER" id="PTHR21063:SF4">
    <property type="entry name" value="CD48 ANTIGEN-RELATED"/>
    <property type="match status" value="1"/>
</dbReference>
<organism evidence="3 4">
    <name type="scientific">Cyprinus carpio</name>
    <name type="common">Common carp</name>
    <dbReference type="NCBI Taxonomy" id="7962"/>
    <lineage>
        <taxon>Eukaryota</taxon>
        <taxon>Metazoa</taxon>
        <taxon>Chordata</taxon>
        <taxon>Craniata</taxon>
        <taxon>Vertebrata</taxon>
        <taxon>Euteleostomi</taxon>
        <taxon>Actinopterygii</taxon>
        <taxon>Neopterygii</taxon>
        <taxon>Teleostei</taxon>
        <taxon>Ostariophysi</taxon>
        <taxon>Cypriniformes</taxon>
        <taxon>Cyprinidae</taxon>
        <taxon>Cyprininae</taxon>
        <taxon>Cyprinus</taxon>
    </lineage>
</organism>
<feature type="domain" description="Immunoglobulin" evidence="2">
    <location>
        <begin position="520"/>
        <end position="622"/>
    </location>
</feature>
<feature type="transmembrane region" description="Helical" evidence="1">
    <location>
        <begin position="20"/>
        <end position="37"/>
    </location>
</feature>
<feature type="domain" description="Immunoglobulin" evidence="2">
    <location>
        <begin position="739"/>
        <end position="839"/>
    </location>
</feature>
<feature type="transmembrane region" description="Helical" evidence="1">
    <location>
        <begin position="49"/>
        <end position="68"/>
    </location>
</feature>
<dbReference type="Pfam" id="PF07686">
    <property type="entry name" value="V-set"/>
    <property type="match status" value="1"/>
</dbReference>
<reference evidence="3" key="1">
    <citation type="submission" date="2025-08" db="UniProtKB">
        <authorList>
            <consortium name="Ensembl"/>
        </authorList>
    </citation>
    <scope>IDENTIFICATION</scope>
</reference>
<feature type="domain" description="Immunoglobulin" evidence="2">
    <location>
        <begin position="72"/>
        <end position="173"/>
    </location>
</feature>
<feature type="domain" description="Immunoglobulin" evidence="2">
    <location>
        <begin position="404"/>
        <end position="511"/>
    </location>
</feature>
<dbReference type="InterPro" id="IPR003599">
    <property type="entry name" value="Ig_sub"/>
</dbReference>
<dbReference type="SMART" id="SM00409">
    <property type="entry name" value="IG"/>
    <property type="match status" value="7"/>
</dbReference>
<evidence type="ECO:0000256" key="1">
    <source>
        <dbReference type="SAM" id="Phobius"/>
    </source>
</evidence>
<keyword evidence="1" id="KW-1133">Transmembrane helix</keyword>
<feature type="domain" description="Immunoglobulin" evidence="2">
    <location>
        <begin position="632"/>
        <end position="735"/>
    </location>
</feature>
<dbReference type="InterPro" id="IPR013106">
    <property type="entry name" value="Ig_V-set"/>
</dbReference>
<dbReference type="InterPro" id="IPR036179">
    <property type="entry name" value="Ig-like_dom_sf"/>
</dbReference>
<dbReference type="InterPro" id="IPR013783">
    <property type="entry name" value="Ig-like_fold"/>
</dbReference>
<dbReference type="Ensembl" id="ENSCCRT00020037294.1">
    <property type="protein sequence ID" value="ENSCCRP00020034126.1"/>
    <property type="gene ID" value="ENSCCRG00020015349.1"/>
</dbReference>
<dbReference type="Gene3D" id="2.60.40.10">
    <property type="entry name" value="Immunoglobulins"/>
    <property type="match status" value="7"/>
</dbReference>
<feature type="domain" description="Immunoglobulin" evidence="2">
    <location>
        <begin position="182"/>
        <end position="289"/>
    </location>
</feature>
<protein>
    <recommendedName>
        <fullName evidence="2">Immunoglobulin domain-containing protein</fullName>
    </recommendedName>
</protein>
<evidence type="ECO:0000313" key="4">
    <source>
        <dbReference type="Proteomes" id="UP000694701"/>
    </source>
</evidence>
<dbReference type="AlphaFoldDB" id="A0A8C2HC12"/>
<evidence type="ECO:0000313" key="3">
    <source>
        <dbReference type="Ensembl" id="ENSCCRP00020034126.1"/>
    </source>
</evidence>
<dbReference type="SUPFAM" id="SSF48726">
    <property type="entry name" value="Immunoglobulin"/>
    <property type="match status" value="7"/>
</dbReference>
<proteinExistence type="predicted"/>
<accession>A0A8C2HC12</accession>
<keyword evidence="1" id="KW-0472">Membrane</keyword>
<keyword evidence="1" id="KW-0812">Transmembrane</keyword>